<keyword evidence="2" id="KW-1133">Transmembrane helix</keyword>
<feature type="transmembrane region" description="Helical" evidence="2">
    <location>
        <begin position="281"/>
        <end position="302"/>
    </location>
</feature>
<dbReference type="PANTHER" id="PTHR12286:SF5">
    <property type="entry name" value="SACCHAROPINE DEHYDROGENASE-LIKE OXIDOREDUCTASE"/>
    <property type="match status" value="1"/>
</dbReference>
<dbReference type="InterPro" id="IPR005097">
    <property type="entry name" value="Sacchrp_dh_NADP-bd"/>
</dbReference>
<keyword evidence="2" id="KW-0812">Transmembrane</keyword>
<evidence type="ECO:0000313" key="5">
    <source>
        <dbReference type="Proteomes" id="UP001458880"/>
    </source>
</evidence>
<dbReference type="InterPro" id="IPR051276">
    <property type="entry name" value="Saccharopine_DH-like_oxidrdct"/>
</dbReference>
<accession>A0AAW1LX95</accession>
<dbReference type="PANTHER" id="PTHR12286">
    <property type="entry name" value="SACCHAROPINE DEHYDROGENASE-LIKE OXIDOREDUCTASE"/>
    <property type="match status" value="1"/>
</dbReference>
<sequence>MFAEDRLDIIIFGATGFTGKHTITQLKKLIKLENLSLTWGIAGRSKARLKDTLFEIQEETGEDYNEVPVIIADIDDKDSIEKMTASARIIINIVGPYIFYGERVVTACLKSGTHHVDVSGEPQYMEFIQLKYHEAAKNRGIYLVSACGFDSIPVDLGVVFLQKNFYGTLNSVATYMYMTEDGGPYPGATTDFTTYESAIHALAHYKQLRDIRLKLFQEKLPTVEHKLETRCGFFKNKYLEKWCTVYPGSDRSVSLRTQRYMFTACKQRPIQIQCYVGYDSFLHLLTTIIFGAIILVLSKLNFTRKLLLKHPKFFSCGLASHEGPSKQKQENTTFNVILLGRGWCEILLDPTDEFYEPPEKLGLARVSGKSPGYGATCLMLTMSAIMILTENDKMPEGGGCYTPGAAFANTSMIEKLNKHGIKFEINPDDI</sequence>
<organism evidence="4 5">
    <name type="scientific">Popillia japonica</name>
    <name type="common">Japanese beetle</name>
    <dbReference type="NCBI Taxonomy" id="7064"/>
    <lineage>
        <taxon>Eukaryota</taxon>
        <taxon>Metazoa</taxon>
        <taxon>Ecdysozoa</taxon>
        <taxon>Arthropoda</taxon>
        <taxon>Hexapoda</taxon>
        <taxon>Insecta</taxon>
        <taxon>Pterygota</taxon>
        <taxon>Neoptera</taxon>
        <taxon>Endopterygota</taxon>
        <taxon>Coleoptera</taxon>
        <taxon>Polyphaga</taxon>
        <taxon>Scarabaeiformia</taxon>
        <taxon>Scarabaeidae</taxon>
        <taxon>Rutelinae</taxon>
        <taxon>Popillia</taxon>
    </lineage>
</organism>
<evidence type="ECO:0000259" key="3">
    <source>
        <dbReference type="Pfam" id="PF03435"/>
    </source>
</evidence>
<evidence type="ECO:0000313" key="4">
    <source>
        <dbReference type="EMBL" id="KAK9739765.1"/>
    </source>
</evidence>
<dbReference type="InterPro" id="IPR036291">
    <property type="entry name" value="NAD(P)-bd_dom_sf"/>
</dbReference>
<protein>
    <submittedName>
        <fullName evidence="4">Saccharopine dehydrogenase NADP binding domain</fullName>
    </submittedName>
</protein>
<dbReference type="Proteomes" id="UP001458880">
    <property type="component" value="Unassembled WGS sequence"/>
</dbReference>
<dbReference type="FunFam" id="3.40.50.720:FF:000178">
    <property type="entry name" value="Saccharopine dehydrogenase-like oxidoreductase"/>
    <property type="match status" value="1"/>
</dbReference>
<reference evidence="4 5" key="1">
    <citation type="journal article" date="2024" name="BMC Genomics">
        <title>De novo assembly and annotation of Popillia japonica's genome with initial clues to its potential as an invasive pest.</title>
        <authorList>
            <person name="Cucini C."/>
            <person name="Boschi S."/>
            <person name="Funari R."/>
            <person name="Cardaioli E."/>
            <person name="Iannotti N."/>
            <person name="Marturano G."/>
            <person name="Paoli F."/>
            <person name="Bruttini M."/>
            <person name="Carapelli A."/>
            <person name="Frati F."/>
            <person name="Nardi F."/>
        </authorList>
    </citation>
    <scope>NUCLEOTIDE SEQUENCE [LARGE SCALE GENOMIC DNA]</scope>
    <source>
        <strain evidence="4">DMR45628</strain>
    </source>
</reference>
<feature type="domain" description="Saccharopine dehydrogenase NADP binding" evidence="3">
    <location>
        <begin position="9"/>
        <end position="144"/>
    </location>
</feature>
<comment type="caution">
    <text evidence="4">The sequence shown here is derived from an EMBL/GenBank/DDBJ whole genome shotgun (WGS) entry which is preliminary data.</text>
</comment>
<proteinExistence type="inferred from homology"/>
<comment type="similarity">
    <text evidence="1">Belongs to the saccharopine dehydrogenase family.</text>
</comment>
<dbReference type="EMBL" id="JASPKY010000071">
    <property type="protein sequence ID" value="KAK9739765.1"/>
    <property type="molecule type" value="Genomic_DNA"/>
</dbReference>
<name>A0AAW1LX95_POPJA</name>
<dbReference type="GO" id="GO:0005811">
    <property type="term" value="C:lipid droplet"/>
    <property type="evidence" value="ECO:0007669"/>
    <property type="project" value="TreeGrafter"/>
</dbReference>
<dbReference type="GO" id="GO:0009247">
    <property type="term" value="P:glycolipid biosynthetic process"/>
    <property type="evidence" value="ECO:0007669"/>
    <property type="project" value="TreeGrafter"/>
</dbReference>
<evidence type="ECO:0000256" key="2">
    <source>
        <dbReference type="SAM" id="Phobius"/>
    </source>
</evidence>
<dbReference type="SUPFAM" id="SSF51735">
    <property type="entry name" value="NAD(P)-binding Rossmann-fold domains"/>
    <property type="match status" value="1"/>
</dbReference>
<dbReference type="GO" id="GO:0005739">
    <property type="term" value="C:mitochondrion"/>
    <property type="evidence" value="ECO:0007669"/>
    <property type="project" value="TreeGrafter"/>
</dbReference>
<dbReference type="Gene3D" id="3.40.50.720">
    <property type="entry name" value="NAD(P)-binding Rossmann-like Domain"/>
    <property type="match status" value="1"/>
</dbReference>
<keyword evidence="5" id="KW-1185">Reference proteome</keyword>
<evidence type="ECO:0000256" key="1">
    <source>
        <dbReference type="ARBA" id="ARBA00038048"/>
    </source>
</evidence>
<dbReference type="Pfam" id="PF03435">
    <property type="entry name" value="Sacchrp_dh_NADP"/>
    <property type="match status" value="1"/>
</dbReference>
<dbReference type="GO" id="GO:0005886">
    <property type="term" value="C:plasma membrane"/>
    <property type="evidence" value="ECO:0007669"/>
    <property type="project" value="TreeGrafter"/>
</dbReference>
<dbReference type="AlphaFoldDB" id="A0AAW1LX95"/>
<gene>
    <name evidence="4" type="ORF">QE152_g8767</name>
</gene>
<keyword evidence="2" id="KW-0472">Membrane</keyword>